<evidence type="ECO:0000256" key="3">
    <source>
        <dbReference type="ARBA" id="ARBA00022722"/>
    </source>
</evidence>
<dbReference type="SUPFAM" id="SSF54786">
    <property type="entry name" value="YcfA/nrd intein domain"/>
    <property type="match status" value="1"/>
</dbReference>
<keyword evidence="9" id="KW-1185">Reference proteome</keyword>
<keyword evidence="5" id="KW-0378">Hydrolase</keyword>
<dbReference type="InterPro" id="IPR012933">
    <property type="entry name" value="HicA_mRNA_interferase"/>
</dbReference>
<comment type="caution">
    <text evidence="8">The sequence shown here is derived from an EMBL/GenBank/DDBJ whole genome shotgun (WGS) entry which is preliminary data.</text>
</comment>
<keyword evidence="3" id="KW-0540">Nuclease</keyword>
<dbReference type="Pfam" id="PF07927">
    <property type="entry name" value="HicA_toxin"/>
    <property type="match status" value="1"/>
</dbReference>
<evidence type="ECO:0000313" key="9">
    <source>
        <dbReference type="Proteomes" id="UP001482231"/>
    </source>
</evidence>
<comment type="similarity">
    <text evidence="1">Belongs to the HicA mRNA interferase family.</text>
</comment>
<dbReference type="Gene3D" id="3.30.920.30">
    <property type="entry name" value="Hypothetical protein"/>
    <property type="match status" value="1"/>
</dbReference>
<dbReference type="InterPro" id="IPR038570">
    <property type="entry name" value="HicA_sf"/>
</dbReference>
<proteinExistence type="inferred from homology"/>
<name>A0ABV0EAN7_9BURK</name>
<evidence type="ECO:0000256" key="2">
    <source>
        <dbReference type="ARBA" id="ARBA00022649"/>
    </source>
</evidence>
<evidence type="ECO:0000256" key="1">
    <source>
        <dbReference type="ARBA" id="ARBA00006620"/>
    </source>
</evidence>
<evidence type="ECO:0000256" key="7">
    <source>
        <dbReference type="ARBA" id="ARBA00023016"/>
    </source>
</evidence>
<accession>A0ABV0EAN7</accession>
<keyword evidence="4" id="KW-0255">Endonuclease</keyword>
<sequence>MSQWPSARAKRVLAALLQIGWSVKRQSGSHRTLSRPGWPDVVFAFHDGEELGPRMLARIAKHTGLQPKDL</sequence>
<evidence type="ECO:0000256" key="6">
    <source>
        <dbReference type="ARBA" id="ARBA00022884"/>
    </source>
</evidence>
<evidence type="ECO:0000313" key="8">
    <source>
        <dbReference type="EMBL" id="MEO1765721.1"/>
    </source>
</evidence>
<dbReference type="EMBL" id="JBAJEX010000001">
    <property type="protein sequence ID" value="MEO1765721.1"/>
    <property type="molecule type" value="Genomic_DNA"/>
</dbReference>
<protein>
    <submittedName>
        <fullName evidence="8">Type II toxin-antitoxin system HicA family toxin</fullName>
    </submittedName>
</protein>
<evidence type="ECO:0000256" key="4">
    <source>
        <dbReference type="ARBA" id="ARBA00022759"/>
    </source>
</evidence>
<gene>
    <name evidence="8" type="ORF">V6E02_00595</name>
</gene>
<keyword evidence="7" id="KW-0346">Stress response</keyword>
<evidence type="ECO:0000256" key="5">
    <source>
        <dbReference type="ARBA" id="ARBA00022801"/>
    </source>
</evidence>
<dbReference type="RefSeq" id="WP_347306127.1">
    <property type="nucleotide sequence ID" value="NZ_JBAJEX010000001.1"/>
</dbReference>
<reference evidence="8 9" key="1">
    <citation type="submission" date="2024-02" db="EMBL/GenBank/DDBJ databases">
        <title>New thermophilic sulfur-oxidizing bacteria from a hot springs of the Uzon caldera (Kamchatka, Russia).</title>
        <authorList>
            <person name="Dukat A.M."/>
            <person name="Elcheninov A.G."/>
            <person name="Frolov E.N."/>
        </authorList>
    </citation>
    <scope>NUCLEOTIDE SEQUENCE [LARGE SCALE GENOMIC DNA]</scope>
    <source>
        <strain evidence="8 9">AK1</strain>
    </source>
</reference>
<organism evidence="8 9">
    <name type="scientific">Thiobacter aerophilum</name>
    <dbReference type="NCBI Taxonomy" id="3121275"/>
    <lineage>
        <taxon>Bacteria</taxon>
        <taxon>Pseudomonadati</taxon>
        <taxon>Pseudomonadota</taxon>
        <taxon>Betaproteobacteria</taxon>
        <taxon>Burkholderiales</taxon>
        <taxon>Thiobacteraceae</taxon>
        <taxon>Thiobacter</taxon>
    </lineage>
</organism>
<dbReference type="Proteomes" id="UP001482231">
    <property type="component" value="Unassembled WGS sequence"/>
</dbReference>
<keyword evidence="6" id="KW-0694">RNA-binding</keyword>
<keyword evidence="2" id="KW-1277">Toxin-antitoxin system</keyword>